<evidence type="ECO:0000256" key="3">
    <source>
        <dbReference type="ARBA" id="ARBA00022692"/>
    </source>
</evidence>
<dbReference type="GO" id="GO:0012505">
    <property type="term" value="C:endomembrane system"/>
    <property type="evidence" value="ECO:0007669"/>
    <property type="project" value="UniProtKB-SubCell"/>
</dbReference>
<accession>A0A8C3I6V9</accession>
<protein>
    <recommendedName>
        <fullName evidence="8">CWH43-like N-terminal domain-containing protein</fullName>
    </recommendedName>
</protein>
<proteinExistence type="inferred from homology"/>
<feature type="domain" description="CWH43-like N-terminal" evidence="8">
    <location>
        <begin position="75"/>
        <end position="244"/>
    </location>
</feature>
<dbReference type="OMA" id="FEWIYCM"/>
<feature type="transmembrane region" description="Helical" evidence="7">
    <location>
        <begin position="121"/>
        <end position="142"/>
    </location>
</feature>
<feature type="compositionally biased region" description="Polar residues" evidence="6">
    <location>
        <begin position="265"/>
        <end position="274"/>
    </location>
</feature>
<evidence type="ECO:0000256" key="7">
    <source>
        <dbReference type="SAM" id="Phobius"/>
    </source>
</evidence>
<sequence>MALYGVTLGWFSLQPAGLGNLFQQRLKICRSWWAQQVWCPTSIDPLSNVPCSLLPRSYNQSCGLDGPISCCTLDHIPLVSKCGTFPPESCFFSLICSLGSFMVMLVGLLRYAHVIECCGPSLLNTLGLAAGWICAAGLTMVGNFQVDYAKVLHYIGAGVAFPTSMLFVFLQSVLTYRMAKTRGRYWTGHLRSILSALAFITLVFSGVFFVQESFVLQHVAALCEWIFIINILVFYGTFTFEFGAISTDTFLVLLKASRAPKSYKSDSSTASTPHGHSHSEGLAMV</sequence>
<evidence type="ECO:0000256" key="6">
    <source>
        <dbReference type="SAM" id="MobiDB-lite"/>
    </source>
</evidence>
<reference evidence="9" key="1">
    <citation type="submission" date="2025-08" db="UniProtKB">
        <authorList>
            <consortium name="Ensembl"/>
        </authorList>
    </citation>
    <scope>IDENTIFICATION</scope>
</reference>
<feature type="transmembrane region" description="Helical" evidence="7">
    <location>
        <begin position="188"/>
        <end position="210"/>
    </location>
</feature>
<reference evidence="9" key="2">
    <citation type="submission" date="2025-09" db="UniProtKB">
        <authorList>
            <consortium name="Ensembl"/>
        </authorList>
    </citation>
    <scope>IDENTIFICATION</scope>
</reference>
<feature type="transmembrane region" description="Helical" evidence="7">
    <location>
        <begin position="154"/>
        <end position="176"/>
    </location>
</feature>
<dbReference type="Pfam" id="PF10277">
    <property type="entry name" value="Frag1"/>
    <property type="match status" value="1"/>
</dbReference>
<dbReference type="PANTHER" id="PTHR21324">
    <property type="entry name" value="FASTING-INDUCIBLE INTEGRAL MEMBRANE PROTEIN TM6P1-RELATED"/>
    <property type="match status" value="1"/>
</dbReference>
<evidence type="ECO:0000256" key="2">
    <source>
        <dbReference type="ARBA" id="ARBA00006565"/>
    </source>
</evidence>
<evidence type="ECO:0000256" key="5">
    <source>
        <dbReference type="ARBA" id="ARBA00023136"/>
    </source>
</evidence>
<keyword evidence="3 7" id="KW-0812">Transmembrane</keyword>
<evidence type="ECO:0000313" key="10">
    <source>
        <dbReference type="Proteomes" id="UP000694380"/>
    </source>
</evidence>
<dbReference type="InterPro" id="IPR019402">
    <property type="entry name" value="CWH43_N"/>
</dbReference>
<organism evidence="9 10">
    <name type="scientific">Chrysemys picta bellii</name>
    <name type="common">Western painted turtle</name>
    <name type="synonym">Emys bellii</name>
    <dbReference type="NCBI Taxonomy" id="8478"/>
    <lineage>
        <taxon>Eukaryota</taxon>
        <taxon>Metazoa</taxon>
        <taxon>Chordata</taxon>
        <taxon>Craniata</taxon>
        <taxon>Vertebrata</taxon>
        <taxon>Euteleostomi</taxon>
        <taxon>Archelosauria</taxon>
        <taxon>Testudinata</taxon>
        <taxon>Testudines</taxon>
        <taxon>Cryptodira</taxon>
        <taxon>Durocryptodira</taxon>
        <taxon>Testudinoidea</taxon>
        <taxon>Emydidae</taxon>
        <taxon>Chrysemys</taxon>
    </lineage>
</organism>
<dbReference type="PANTHER" id="PTHR21324:SF9">
    <property type="entry name" value="TRANSMEMBRANE PROTEIN 150A"/>
    <property type="match status" value="1"/>
</dbReference>
<comment type="subcellular location">
    <subcellularLocation>
        <location evidence="1">Endomembrane system</location>
        <topology evidence="1">Multi-pass membrane protein</topology>
    </subcellularLocation>
</comment>
<dbReference type="Proteomes" id="UP000694380">
    <property type="component" value="Unplaced"/>
</dbReference>
<comment type="similarity">
    <text evidence="2">Belongs to the DRAM/TMEM150 family.</text>
</comment>
<dbReference type="Ensembl" id="ENSCPBT00000034104.1">
    <property type="protein sequence ID" value="ENSCPBP00000028977.1"/>
    <property type="gene ID" value="ENSCPBG00000020431.1"/>
</dbReference>
<dbReference type="GeneTree" id="ENSGT01030000234578"/>
<keyword evidence="4 7" id="KW-1133">Transmembrane helix</keyword>
<keyword evidence="10" id="KW-1185">Reference proteome</keyword>
<evidence type="ECO:0000259" key="8">
    <source>
        <dbReference type="Pfam" id="PF10277"/>
    </source>
</evidence>
<feature type="transmembrane region" description="Helical" evidence="7">
    <location>
        <begin position="225"/>
        <end position="254"/>
    </location>
</feature>
<name>A0A8C3I6V9_CHRPI</name>
<evidence type="ECO:0000256" key="1">
    <source>
        <dbReference type="ARBA" id="ARBA00004127"/>
    </source>
</evidence>
<evidence type="ECO:0000313" key="9">
    <source>
        <dbReference type="Ensembl" id="ENSCPBP00000028977.1"/>
    </source>
</evidence>
<feature type="transmembrane region" description="Helical" evidence="7">
    <location>
        <begin position="91"/>
        <end position="109"/>
    </location>
</feature>
<feature type="region of interest" description="Disordered" evidence="6">
    <location>
        <begin position="262"/>
        <end position="285"/>
    </location>
</feature>
<keyword evidence="5 7" id="KW-0472">Membrane</keyword>
<dbReference type="AlphaFoldDB" id="A0A8C3I6V9"/>
<dbReference type="InterPro" id="IPR050911">
    <property type="entry name" value="DRAM/TMEM150_Autophagy_Mod"/>
</dbReference>
<evidence type="ECO:0000256" key="4">
    <source>
        <dbReference type="ARBA" id="ARBA00022989"/>
    </source>
</evidence>